<dbReference type="Gene3D" id="1.20.1250.20">
    <property type="entry name" value="MFS general substrate transporter like domains"/>
    <property type="match status" value="1"/>
</dbReference>
<evidence type="ECO:0000256" key="6">
    <source>
        <dbReference type="SAM" id="Phobius"/>
    </source>
</evidence>
<dbReference type="InParanoid" id="E1ZR25"/>
<feature type="transmembrane region" description="Helical" evidence="6">
    <location>
        <begin position="208"/>
        <end position="225"/>
    </location>
</feature>
<dbReference type="GeneID" id="17351170"/>
<dbReference type="InterPro" id="IPR020846">
    <property type="entry name" value="MFS_dom"/>
</dbReference>
<reference evidence="8 9" key="1">
    <citation type="journal article" date="2010" name="Plant Cell">
        <title>The Chlorella variabilis NC64A genome reveals adaptation to photosymbiosis, coevolution with viruses, and cryptic sex.</title>
        <authorList>
            <person name="Blanc G."/>
            <person name="Duncan G."/>
            <person name="Agarkova I."/>
            <person name="Borodovsky M."/>
            <person name="Gurnon J."/>
            <person name="Kuo A."/>
            <person name="Lindquist E."/>
            <person name="Lucas S."/>
            <person name="Pangilinan J."/>
            <person name="Polle J."/>
            <person name="Salamov A."/>
            <person name="Terry A."/>
            <person name="Yamada T."/>
            <person name="Dunigan D.D."/>
            <person name="Grigoriev I.V."/>
            <person name="Claverie J.M."/>
            <person name="Van Etten J.L."/>
        </authorList>
    </citation>
    <scope>NUCLEOTIDE SEQUENCE [LARGE SCALE GENOMIC DNA]</scope>
    <source>
        <strain evidence="8 9">NC64A</strain>
    </source>
</reference>
<evidence type="ECO:0000256" key="3">
    <source>
        <dbReference type="ARBA" id="ARBA00022989"/>
    </source>
</evidence>
<feature type="transmembrane region" description="Helical" evidence="6">
    <location>
        <begin position="436"/>
        <end position="454"/>
    </location>
</feature>
<feature type="transmembrane region" description="Helical" evidence="6">
    <location>
        <begin position="355"/>
        <end position="374"/>
    </location>
</feature>
<dbReference type="AlphaFoldDB" id="E1ZR25"/>
<feature type="transmembrane region" description="Helical" evidence="6">
    <location>
        <begin position="525"/>
        <end position="545"/>
    </location>
</feature>
<feature type="transmembrane region" description="Helical" evidence="6">
    <location>
        <begin position="405"/>
        <end position="424"/>
    </location>
</feature>
<dbReference type="OMA" id="RGPIFIL"/>
<dbReference type="InterPro" id="IPR005828">
    <property type="entry name" value="MFS_sugar_transport-like"/>
</dbReference>
<evidence type="ECO:0000256" key="1">
    <source>
        <dbReference type="ARBA" id="ARBA00004141"/>
    </source>
</evidence>
<feature type="transmembrane region" description="Helical" evidence="6">
    <location>
        <begin position="297"/>
        <end position="317"/>
    </location>
</feature>
<dbReference type="PANTHER" id="PTHR24064">
    <property type="entry name" value="SOLUTE CARRIER FAMILY 22 MEMBER"/>
    <property type="match status" value="1"/>
</dbReference>
<feature type="compositionally biased region" description="Low complexity" evidence="5">
    <location>
        <begin position="13"/>
        <end position="29"/>
    </location>
</feature>
<dbReference type="GO" id="GO:0016020">
    <property type="term" value="C:membrane"/>
    <property type="evidence" value="ECO:0007669"/>
    <property type="project" value="UniProtKB-SubCell"/>
</dbReference>
<dbReference type="eggNOG" id="KOG0252">
    <property type="taxonomic scope" value="Eukaryota"/>
</dbReference>
<dbReference type="EMBL" id="GL433861">
    <property type="protein sequence ID" value="EFN51657.1"/>
    <property type="molecule type" value="Genomic_DNA"/>
</dbReference>
<feature type="transmembrane region" description="Helical" evidence="6">
    <location>
        <begin position="231"/>
        <end position="252"/>
    </location>
</feature>
<organism evidence="9">
    <name type="scientific">Chlorella variabilis</name>
    <name type="common">Green alga</name>
    <dbReference type="NCBI Taxonomy" id="554065"/>
    <lineage>
        <taxon>Eukaryota</taxon>
        <taxon>Viridiplantae</taxon>
        <taxon>Chlorophyta</taxon>
        <taxon>core chlorophytes</taxon>
        <taxon>Trebouxiophyceae</taxon>
        <taxon>Chlorellales</taxon>
        <taxon>Chlorellaceae</taxon>
        <taxon>Chlorella clade</taxon>
        <taxon>Chlorella</taxon>
    </lineage>
</organism>
<dbReference type="Pfam" id="PF00083">
    <property type="entry name" value="Sugar_tr"/>
    <property type="match status" value="1"/>
</dbReference>
<evidence type="ECO:0000313" key="8">
    <source>
        <dbReference type="EMBL" id="EFN51657.1"/>
    </source>
</evidence>
<proteinExistence type="predicted"/>
<name>E1ZR25_CHLVA</name>
<evidence type="ECO:0000256" key="5">
    <source>
        <dbReference type="SAM" id="MobiDB-lite"/>
    </source>
</evidence>
<comment type="subcellular location">
    <subcellularLocation>
        <location evidence="1">Membrane</location>
        <topology evidence="1">Multi-pass membrane protein</topology>
    </subcellularLocation>
</comment>
<feature type="compositionally biased region" description="Basic and acidic residues" evidence="5">
    <location>
        <begin position="1"/>
        <end position="10"/>
    </location>
</feature>
<feature type="transmembrane region" description="Helical" evidence="6">
    <location>
        <begin position="273"/>
        <end position="291"/>
    </location>
</feature>
<evidence type="ECO:0000256" key="2">
    <source>
        <dbReference type="ARBA" id="ARBA00022692"/>
    </source>
</evidence>
<dbReference type="STRING" id="554065.E1ZR25"/>
<dbReference type="SUPFAM" id="SSF103473">
    <property type="entry name" value="MFS general substrate transporter"/>
    <property type="match status" value="1"/>
</dbReference>
<keyword evidence="9" id="KW-1185">Reference proteome</keyword>
<accession>E1ZR25</accession>
<evidence type="ECO:0000256" key="4">
    <source>
        <dbReference type="ARBA" id="ARBA00023136"/>
    </source>
</evidence>
<dbReference type="OrthoDB" id="433512at2759"/>
<gene>
    <name evidence="8" type="ORF">CHLNCDRAFT_59145</name>
</gene>
<feature type="transmembrane region" description="Helical" evidence="6">
    <location>
        <begin position="183"/>
        <end position="201"/>
    </location>
</feature>
<keyword evidence="4 6" id="KW-0472">Membrane</keyword>
<protein>
    <recommendedName>
        <fullName evidence="7">Major facilitator superfamily (MFS) profile domain-containing protein</fullName>
    </recommendedName>
</protein>
<sequence length="612" mass="67927">MPATPEEHAGTDAAPNGTSATAPAAANEAAAIDEDALERKVSQFNSVHSGLEVDHAGDESLEKVSSKKLAKDAFDVENLGDELRALSERHSVEEVRVLSRLMSADHNLAPPKPPATCNPLLLAWRWWVAFLLPGMGMFSEAYFIFAIGNIEPLLAIQYPNCFGDEEPPDCNQTTENNIQNIEISAIIVGMLTFGFIADVIGRKWGSRFTMAIMFVGACLLTGAYGPNAQVFLSVFCFSLFFYACGVGGEYPLSSSSAAERAEADPELRHRRGEVILLLLAMLGATETVSAHDAELTWRLQFGVGAVICFVVTAYRWLYLEESEVWKAEHESVQKELVEEQDEAALAGKRSWREHLVIFKFYWPRLFITCMGWVADDFAFYGNKLFQSQFIAVISPGASRFVSMQWTLLNSGVSLCGYYAAAYTIDKKWMGRKRLQAMGFLMMFFLFIACGIFYNQLLDNAIQVFQTLYFLSSFFNQFGPNCTSFLVAGEVYPTDVRAFFHGISASAGKLGAILAASVFSNVSTVATFYASAGAGIVGAVITWVFLPDTTGLELAEIDRLHRYMLAGQIQNYHGPATNPKHLSLYERWRGYGEYYNPREDALQHRLQELAKNH</sequence>
<dbReference type="InterPro" id="IPR036259">
    <property type="entry name" value="MFS_trans_sf"/>
</dbReference>
<keyword evidence="2 6" id="KW-0812">Transmembrane</keyword>
<dbReference type="PROSITE" id="PS50850">
    <property type="entry name" value="MFS"/>
    <property type="match status" value="1"/>
</dbReference>
<evidence type="ECO:0000259" key="7">
    <source>
        <dbReference type="PROSITE" id="PS50850"/>
    </source>
</evidence>
<keyword evidence="3 6" id="KW-1133">Transmembrane helix</keyword>
<dbReference type="GO" id="GO:0022857">
    <property type="term" value="F:transmembrane transporter activity"/>
    <property type="evidence" value="ECO:0007669"/>
    <property type="project" value="InterPro"/>
</dbReference>
<feature type="transmembrane region" description="Helical" evidence="6">
    <location>
        <begin position="498"/>
        <end position="519"/>
    </location>
</feature>
<dbReference type="KEGG" id="cvr:CHLNCDRAFT_59145"/>
<dbReference type="RefSeq" id="XP_005843759.1">
    <property type="nucleotide sequence ID" value="XM_005843697.1"/>
</dbReference>
<dbReference type="FunCoup" id="E1ZR25">
    <property type="interactions" value="346"/>
</dbReference>
<feature type="region of interest" description="Disordered" evidence="5">
    <location>
        <begin position="1"/>
        <end position="29"/>
    </location>
</feature>
<feature type="domain" description="Major facilitator superfamily (MFS) profile" evidence="7">
    <location>
        <begin position="129"/>
        <end position="549"/>
    </location>
</feature>
<dbReference type="Proteomes" id="UP000008141">
    <property type="component" value="Unassembled WGS sequence"/>
</dbReference>
<evidence type="ECO:0000313" key="9">
    <source>
        <dbReference type="Proteomes" id="UP000008141"/>
    </source>
</evidence>